<dbReference type="Pfam" id="PF16016">
    <property type="entry name" value="VASt"/>
    <property type="match status" value="1"/>
</dbReference>
<accession>A0A2T9YXY7</accession>
<feature type="domain" description="VASt" evidence="4">
    <location>
        <begin position="591"/>
        <end position="785"/>
    </location>
</feature>
<feature type="region of interest" description="Disordered" evidence="3">
    <location>
        <begin position="77"/>
        <end position="103"/>
    </location>
</feature>
<comment type="caution">
    <text evidence="5">The sequence shown here is derived from an EMBL/GenBank/DDBJ whole genome shotgun (WGS) entry which is preliminary data.</text>
</comment>
<protein>
    <recommendedName>
        <fullName evidence="4">VASt domain-containing protein</fullName>
    </recommendedName>
</protein>
<proteinExistence type="predicted"/>
<keyword evidence="2" id="KW-0472">Membrane</keyword>
<dbReference type="InterPro" id="IPR031968">
    <property type="entry name" value="VASt"/>
</dbReference>
<feature type="compositionally biased region" description="Polar residues" evidence="3">
    <location>
        <begin position="15"/>
        <end position="25"/>
    </location>
</feature>
<evidence type="ECO:0000313" key="6">
    <source>
        <dbReference type="Proteomes" id="UP000245699"/>
    </source>
</evidence>
<reference evidence="5 6" key="1">
    <citation type="journal article" date="2018" name="MBio">
        <title>Comparative Genomics Reveals the Core Gene Toolbox for the Fungus-Insect Symbiosis.</title>
        <authorList>
            <person name="Wang Y."/>
            <person name="Stata M."/>
            <person name="Wang W."/>
            <person name="Stajich J.E."/>
            <person name="White M.M."/>
            <person name="Moncalvo J.M."/>
        </authorList>
    </citation>
    <scope>NUCLEOTIDE SEQUENCE [LARGE SCALE GENOMIC DNA]</scope>
    <source>
        <strain evidence="5 6">AUS-77-4</strain>
    </source>
</reference>
<evidence type="ECO:0000256" key="2">
    <source>
        <dbReference type="ARBA" id="ARBA00023136"/>
    </source>
</evidence>
<feature type="compositionally biased region" description="Polar residues" evidence="3">
    <location>
        <begin position="89"/>
        <end position="103"/>
    </location>
</feature>
<feature type="region of interest" description="Disordered" evidence="3">
    <location>
        <begin position="303"/>
        <end position="322"/>
    </location>
</feature>
<sequence>MIGTHQIFLKRKDSANQTLLHSQNSPPKPIRTHGRSSSAVSNASDLNFIRRFHTLKSSTSPKNNCTLSSYPTFYNPNPNLQLPQNSSQTSLTATPNPQTPPHSTTHCSIDCGFQCANNVYYFPPVDILDAAALALNFSINPDNEQLLAVHSCNVFDHKILPGKLYLTNTGIRFISINTEHKIRLFISYSDLLSVDIKSQLSDITFIRLSDMYSQYNICSLDNPHLAINQIQILSNQFISNLNHSKNISSKSIEPFSRPDYTLKETHSRDTSSTRSSTHTHFSIEKSLPDEPLDNFFNNTVIKRKSIKPQSNPTTKHSRKNKTKNLLNFKKLENVHPPKKDQSIQPRLRNSTILVLKCNSLLNKPLPPIKDPSIETIQNSIYNKKIISELAAQAVHINPSSLTRPVEIYKSNSINSPPVNMPISRRKLDFIEKDVVELPIVSSVKKANENVNVDSIKTNSTSNTIGLFSHTNPDKNEVFQSGISTTETISTALPSKDTCPSPKSKFSKKNTNYNINHIYTLNNDSNSSIEKIIETSRGNKRNSASDCLLPVATNIKIDKTNEVRNNRNSWSPNSLKKQIPEKENHLYIKNKYPNVIIDTTFPVPLPLFARLLFFGLPCPKQIENEFSSEKINYSELDNWQRNNMVSQGLKDINIERWSDTSVKPNDSIKVSYLKPLGTRISSKSATVDETWTVLNVDYHNCVAFDVQIRTPNIPMGQSFTVELRYSLTSKVDKNGVKSTRLFVGYVSKWTKNSWLKTAIDLGISTGNKKSAQILLKNLNQWIDANSNLQTVSNHNLGKSTISNSTFSENSIEIKDPFEDSENSLNNCEKTNTDNHVSKNKSIRNISGSKNIQSTKLSNKNGFPTNSNKKPARIRKEKLEKTEMDLPYGFQYEKVGNGLVEKSIYHIYIFITPLVIKTQAAISNYYKESTLSERIYTDWWLPNQIKLWYNHFNAKRFNKLDCCVISIILFVVICAIY</sequence>
<evidence type="ECO:0000256" key="1">
    <source>
        <dbReference type="ARBA" id="ARBA00004370"/>
    </source>
</evidence>
<comment type="subcellular location">
    <subcellularLocation>
        <location evidence="1">Membrane</location>
    </subcellularLocation>
</comment>
<dbReference type="OrthoDB" id="2162691at2759"/>
<gene>
    <name evidence="5" type="ORF">BB559_002120</name>
</gene>
<dbReference type="Proteomes" id="UP000245699">
    <property type="component" value="Unassembled WGS sequence"/>
</dbReference>
<evidence type="ECO:0000256" key="3">
    <source>
        <dbReference type="SAM" id="MobiDB-lite"/>
    </source>
</evidence>
<dbReference type="AlphaFoldDB" id="A0A2T9YXY7"/>
<dbReference type="PROSITE" id="PS51778">
    <property type="entry name" value="VAST"/>
    <property type="match status" value="1"/>
</dbReference>
<evidence type="ECO:0000259" key="4">
    <source>
        <dbReference type="PROSITE" id="PS51778"/>
    </source>
</evidence>
<feature type="compositionally biased region" description="Low complexity" evidence="3">
    <location>
        <begin position="77"/>
        <end position="88"/>
    </location>
</feature>
<organism evidence="5 6">
    <name type="scientific">Furculomyces boomerangus</name>
    <dbReference type="NCBI Taxonomy" id="61424"/>
    <lineage>
        <taxon>Eukaryota</taxon>
        <taxon>Fungi</taxon>
        <taxon>Fungi incertae sedis</taxon>
        <taxon>Zoopagomycota</taxon>
        <taxon>Kickxellomycotina</taxon>
        <taxon>Harpellomycetes</taxon>
        <taxon>Harpellales</taxon>
        <taxon>Harpellaceae</taxon>
        <taxon>Furculomyces</taxon>
    </lineage>
</organism>
<name>A0A2T9YXY7_9FUNG</name>
<feature type="region of interest" description="Disordered" evidence="3">
    <location>
        <begin position="258"/>
        <end position="282"/>
    </location>
</feature>
<feature type="region of interest" description="Disordered" evidence="3">
    <location>
        <begin position="13"/>
        <end position="41"/>
    </location>
</feature>
<feature type="compositionally biased region" description="Basic and acidic residues" evidence="3">
    <location>
        <begin position="260"/>
        <end position="271"/>
    </location>
</feature>
<evidence type="ECO:0000313" key="5">
    <source>
        <dbReference type="EMBL" id="PVU97212.1"/>
    </source>
</evidence>
<dbReference type="STRING" id="61424.A0A2T9YXY7"/>
<keyword evidence="6" id="KW-1185">Reference proteome</keyword>
<dbReference type="GO" id="GO:0016020">
    <property type="term" value="C:membrane"/>
    <property type="evidence" value="ECO:0007669"/>
    <property type="project" value="UniProtKB-SubCell"/>
</dbReference>
<dbReference type="EMBL" id="MBFT01000115">
    <property type="protein sequence ID" value="PVU97212.1"/>
    <property type="molecule type" value="Genomic_DNA"/>
</dbReference>